<keyword evidence="5 7" id="KW-0472">Membrane</keyword>
<feature type="transmembrane region" description="Helical" evidence="7">
    <location>
        <begin position="137"/>
        <end position="156"/>
    </location>
</feature>
<accession>A0A9N9W9B8</accession>
<dbReference type="Pfam" id="PF07690">
    <property type="entry name" value="MFS_1"/>
    <property type="match status" value="1"/>
</dbReference>
<dbReference type="PROSITE" id="PS50850">
    <property type="entry name" value="MFS"/>
    <property type="match status" value="1"/>
</dbReference>
<dbReference type="InterPro" id="IPR036259">
    <property type="entry name" value="MFS_trans_sf"/>
</dbReference>
<dbReference type="OrthoDB" id="10262656at2759"/>
<evidence type="ECO:0000256" key="5">
    <source>
        <dbReference type="ARBA" id="ARBA00023136"/>
    </source>
</evidence>
<dbReference type="SUPFAM" id="SSF103473">
    <property type="entry name" value="MFS general substrate transporter"/>
    <property type="match status" value="1"/>
</dbReference>
<name>A0A9N9W9B8_9HYPO</name>
<gene>
    <name evidence="9" type="ORF">CSOL1703_00012537</name>
</gene>
<evidence type="ECO:0000256" key="4">
    <source>
        <dbReference type="ARBA" id="ARBA00022989"/>
    </source>
</evidence>
<dbReference type="GO" id="GO:0022857">
    <property type="term" value="F:transmembrane transporter activity"/>
    <property type="evidence" value="ECO:0007669"/>
    <property type="project" value="InterPro"/>
</dbReference>
<feature type="compositionally biased region" description="Polar residues" evidence="6">
    <location>
        <begin position="315"/>
        <end position="324"/>
    </location>
</feature>
<dbReference type="PANTHER" id="PTHR23504:SF6">
    <property type="entry name" value="MULTIDRUG TRANSPORTER, PUTATIVE (AFU_ORTHOLOGUE AFUA_4G08740)-RELATED"/>
    <property type="match status" value="1"/>
</dbReference>
<reference evidence="10" key="1">
    <citation type="submission" date="2019-06" db="EMBL/GenBank/DDBJ databases">
        <authorList>
            <person name="Broberg M."/>
        </authorList>
    </citation>
    <scope>NUCLEOTIDE SEQUENCE [LARGE SCALE GENOMIC DNA]</scope>
</reference>
<dbReference type="GO" id="GO:0016020">
    <property type="term" value="C:membrane"/>
    <property type="evidence" value="ECO:0007669"/>
    <property type="project" value="UniProtKB-SubCell"/>
</dbReference>
<dbReference type="EMBL" id="CABFOC020000013">
    <property type="protein sequence ID" value="CAH0045904.1"/>
    <property type="molecule type" value="Genomic_DNA"/>
</dbReference>
<evidence type="ECO:0000256" key="2">
    <source>
        <dbReference type="ARBA" id="ARBA00022448"/>
    </source>
</evidence>
<comment type="caution">
    <text evidence="9">The sequence shown here is derived from an EMBL/GenBank/DDBJ whole genome shotgun (WGS) entry which is preliminary data.</text>
</comment>
<keyword evidence="10" id="KW-1185">Reference proteome</keyword>
<feature type="compositionally biased region" description="Basic and acidic residues" evidence="6">
    <location>
        <begin position="7"/>
        <end position="16"/>
    </location>
</feature>
<feature type="domain" description="Major facilitator superfamily (MFS) profile" evidence="8">
    <location>
        <begin position="63"/>
        <end position="557"/>
    </location>
</feature>
<protein>
    <recommendedName>
        <fullName evidence="8">Major facilitator superfamily (MFS) profile domain-containing protein</fullName>
    </recommendedName>
</protein>
<dbReference type="InterPro" id="IPR011701">
    <property type="entry name" value="MFS"/>
</dbReference>
<feature type="transmembrane region" description="Helical" evidence="7">
    <location>
        <begin position="402"/>
        <end position="422"/>
    </location>
</feature>
<dbReference type="InterPro" id="IPR020846">
    <property type="entry name" value="MFS_dom"/>
</dbReference>
<proteinExistence type="predicted"/>
<keyword evidence="3 7" id="KW-0812">Transmembrane</keyword>
<evidence type="ECO:0000259" key="8">
    <source>
        <dbReference type="PROSITE" id="PS50850"/>
    </source>
</evidence>
<dbReference type="Proteomes" id="UP000775872">
    <property type="component" value="Unassembled WGS sequence"/>
</dbReference>
<feature type="transmembrane region" description="Helical" evidence="7">
    <location>
        <begin position="162"/>
        <end position="182"/>
    </location>
</feature>
<feature type="region of interest" description="Disordered" evidence="6">
    <location>
        <begin position="1"/>
        <end position="48"/>
    </location>
</feature>
<sequence>MAWLRRKKDDCPRSTPEEQTPLRQEEQNGYQGTENNSQEPTSLEAAQKAPAPVSWASMPRKWQLAVIVFARLAEPLSERSLTSYLFYQLRWFDPSLEPSEIAKQAGHLTAVFAAAQCLTSMWWGRVADTALFGRKRVLVIGLFGSAMCALGMGFSPSFTSAMVFRFFSGALNGNIGVLRTMVSEIVPDKRYKARAFLILPMCFNVGVIIGPLMSGFLADPVHSLPSIFGPGSILGGRDGVRWMKQFPYALPNVVCASVLLAAAFCIILGLDETHPMRRDKVDPGRELGKFIVRKVFRQEKGQAPEGYDYQPIPSAANTSPSASQPVIAREPEPVKKQARFRDMFTRNVCFTLLQHFLRALHGSAFNTVFFSLLPTPRYDNSHASLPFRFSGGLGLSSKSMGLVNTILGSIGIPLQILLYPVLSARLGILASYRMFLPLSIAAYFLIPYLVLLPDDVAVIWSCLTALLSLQVLARVFITPASMILVNESAPSPTLLGTVHGFASSISSFARIFGPSIGGSALGWGLAHNFVGFPLWGMGVIGLANWSVLWFVEEAAVF</sequence>
<comment type="subcellular location">
    <subcellularLocation>
        <location evidence="1">Membrane</location>
        <topology evidence="1">Multi-pass membrane protein</topology>
    </subcellularLocation>
</comment>
<evidence type="ECO:0000256" key="6">
    <source>
        <dbReference type="SAM" id="MobiDB-lite"/>
    </source>
</evidence>
<feature type="transmembrane region" description="Helical" evidence="7">
    <location>
        <begin position="194"/>
        <end position="218"/>
    </location>
</feature>
<dbReference type="Gene3D" id="1.20.1250.20">
    <property type="entry name" value="MFS general substrate transporter like domains"/>
    <property type="match status" value="1"/>
</dbReference>
<feature type="transmembrane region" description="Helical" evidence="7">
    <location>
        <begin position="248"/>
        <end position="270"/>
    </location>
</feature>
<feature type="transmembrane region" description="Helical" evidence="7">
    <location>
        <begin position="434"/>
        <end position="451"/>
    </location>
</feature>
<feature type="transmembrane region" description="Helical" evidence="7">
    <location>
        <begin position="489"/>
        <end position="512"/>
    </location>
</feature>
<reference evidence="9 10" key="2">
    <citation type="submission" date="2021-10" db="EMBL/GenBank/DDBJ databases">
        <authorList>
            <person name="Piombo E."/>
        </authorList>
    </citation>
    <scope>NUCLEOTIDE SEQUENCE [LARGE SCALE GENOMIC DNA]</scope>
</reference>
<feature type="transmembrane region" description="Helical" evidence="7">
    <location>
        <begin position="457"/>
        <end position="477"/>
    </location>
</feature>
<dbReference type="AlphaFoldDB" id="A0A9N9W9B8"/>
<organism evidence="9 10">
    <name type="scientific">Clonostachys solani</name>
    <dbReference type="NCBI Taxonomy" id="160281"/>
    <lineage>
        <taxon>Eukaryota</taxon>
        <taxon>Fungi</taxon>
        <taxon>Dikarya</taxon>
        <taxon>Ascomycota</taxon>
        <taxon>Pezizomycotina</taxon>
        <taxon>Sordariomycetes</taxon>
        <taxon>Hypocreomycetidae</taxon>
        <taxon>Hypocreales</taxon>
        <taxon>Bionectriaceae</taxon>
        <taxon>Clonostachys</taxon>
    </lineage>
</organism>
<evidence type="ECO:0000313" key="10">
    <source>
        <dbReference type="Proteomes" id="UP000775872"/>
    </source>
</evidence>
<evidence type="ECO:0000256" key="7">
    <source>
        <dbReference type="SAM" id="Phobius"/>
    </source>
</evidence>
<feature type="region of interest" description="Disordered" evidence="6">
    <location>
        <begin position="304"/>
        <end position="328"/>
    </location>
</feature>
<evidence type="ECO:0000313" key="9">
    <source>
        <dbReference type="EMBL" id="CAH0045904.1"/>
    </source>
</evidence>
<dbReference type="PANTHER" id="PTHR23504">
    <property type="entry name" value="MAJOR FACILITATOR SUPERFAMILY DOMAIN-CONTAINING PROTEIN 10"/>
    <property type="match status" value="1"/>
</dbReference>
<evidence type="ECO:0000256" key="1">
    <source>
        <dbReference type="ARBA" id="ARBA00004141"/>
    </source>
</evidence>
<feature type="transmembrane region" description="Helical" evidence="7">
    <location>
        <begin position="532"/>
        <end position="551"/>
    </location>
</feature>
<feature type="compositionally biased region" description="Polar residues" evidence="6">
    <location>
        <begin position="17"/>
        <end position="41"/>
    </location>
</feature>
<evidence type="ECO:0000256" key="3">
    <source>
        <dbReference type="ARBA" id="ARBA00022692"/>
    </source>
</evidence>
<feature type="transmembrane region" description="Helical" evidence="7">
    <location>
        <begin position="348"/>
        <end position="373"/>
    </location>
</feature>
<keyword evidence="4 7" id="KW-1133">Transmembrane helix</keyword>
<keyword evidence="2" id="KW-0813">Transport</keyword>